<keyword evidence="2" id="KW-0732">Signal</keyword>
<sequence precursor="true">MRRFIAAFLLLAIFGLDQTARAERLTYYIGLDAHPTINYYEHADNTYVGLENPNYNRLTFLYAHWVQSPLPVQANHYHGRSNYFYSGAAESPTVLSSNPDNVIPELYTGFPGLELREADSGLYAGKLTSYIYDDTSEATGEEGHYSDLRMGTVHELDGYTPTEAEYWMRYGNRGKIGGPDGASDTVGRYSGDLVGAEIAITLLDITPGLHVGNTDTIDLFESSDTFVLGDGETFRFDPTFWTEADASIGDYTATFMLTDLNSGTTGILDSGAFSLNFTVVPEPSSVVIAALLGVGLLAVYRR</sequence>
<evidence type="ECO:0008006" key="5">
    <source>
        <dbReference type="Google" id="ProtNLM"/>
    </source>
</evidence>
<organism evidence="3 4">
    <name type="scientific">Aeoliella mucimassa</name>
    <dbReference type="NCBI Taxonomy" id="2527972"/>
    <lineage>
        <taxon>Bacteria</taxon>
        <taxon>Pseudomonadati</taxon>
        <taxon>Planctomycetota</taxon>
        <taxon>Planctomycetia</taxon>
        <taxon>Pirellulales</taxon>
        <taxon>Lacipirellulaceae</taxon>
        <taxon>Aeoliella</taxon>
    </lineage>
</organism>
<evidence type="ECO:0000256" key="2">
    <source>
        <dbReference type="SAM" id="SignalP"/>
    </source>
</evidence>
<accession>A0A518AVB0</accession>
<dbReference type="NCBIfam" id="NF040463">
    <property type="entry name" value="all3515_fam"/>
    <property type="match status" value="1"/>
</dbReference>
<proteinExistence type="predicted"/>
<evidence type="ECO:0000256" key="1">
    <source>
        <dbReference type="SAM" id="Phobius"/>
    </source>
</evidence>
<keyword evidence="1" id="KW-1133">Transmembrane helix</keyword>
<gene>
    <name evidence="3" type="ORF">Pan181_48900</name>
</gene>
<keyword evidence="1" id="KW-0472">Membrane</keyword>
<dbReference type="KEGG" id="amuc:Pan181_48900"/>
<dbReference type="RefSeq" id="WP_145250934.1">
    <property type="nucleotide sequence ID" value="NZ_CP036278.1"/>
</dbReference>
<evidence type="ECO:0000313" key="4">
    <source>
        <dbReference type="Proteomes" id="UP000315750"/>
    </source>
</evidence>
<feature type="transmembrane region" description="Helical" evidence="1">
    <location>
        <begin position="283"/>
        <end position="300"/>
    </location>
</feature>
<keyword evidence="1" id="KW-0812">Transmembrane</keyword>
<keyword evidence="4" id="KW-1185">Reference proteome</keyword>
<feature type="signal peptide" evidence="2">
    <location>
        <begin position="1"/>
        <end position="22"/>
    </location>
</feature>
<reference evidence="3 4" key="1">
    <citation type="submission" date="2019-02" db="EMBL/GenBank/DDBJ databases">
        <title>Deep-cultivation of Planctomycetes and their phenomic and genomic characterization uncovers novel biology.</title>
        <authorList>
            <person name="Wiegand S."/>
            <person name="Jogler M."/>
            <person name="Boedeker C."/>
            <person name="Pinto D."/>
            <person name="Vollmers J."/>
            <person name="Rivas-Marin E."/>
            <person name="Kohn T."/>
            <person name="Peeters S.H."/>
            <person name="Heuer A."/>
            <person name="Rast P."/>
            <person name="Oberbeckmann S."/>
            <person name="Bunk B."/>
            <person name="Jeske O."/>
            <person name="Meyerdierks A."/>
            <person name="Storesund J.E."/>
            <person name="Kallscheuer N."/>
            <person name="Luecker S."/>
            <person name="Lage O.M."/>
            <person name="Pohl T."/>
            <person name="Merkel B.J."/>
            <person name="Hornburger P."/>
            <person name="Mueller R.-W."/>
            <person name="Bruemmer F."/>
            <person name="Labrenz M."/>
            <person name="Spormann A.M."/>
            <person name="Op den Camp H."/>
            <person name="Overmann J."/>
            <person name="Amann R."/>
            <person name="Jetten M.S.M."/>
            <person name="Mascher T."/>
            <person name="Medema M.H."/>
            <person name="Devos D.P."/>
            <person name="Kaster A.-K."/>
            <person name="Ovreas L."/>
            <person name="Rohde M."/>
            <person name="Galperin M.Y."/>
            <person name="Jogler C."/>
        </authorList>
    </citation>
    <scope>NUCLEOTIDE SEQUENCE [LARGE SCALE GENOMIC DNA]</scope>
    <source>
        <strain evidence="3 4">Pan181</strain>
    </source>
</reference>
<dbReference type="AlphaFoldDB" id="A0A518AVB0"/>
<name>A0A518AVB0_9BACT</name>
<evidence type="ECO:0000313" key="3">
    <source>
        <dbReference type="EMBL" id="QDU58651.1"/>
    </source>
</evidence>
<dbReference type="Proteomes" id="UP000315750">
    <property type="component" value="Chromosome"/>
</dbReference>
<dbReference type="OrthoDB" id="483240at2"/>
<feature type="chain" id="PRO_5021741731" description="PEP-CTERM protein-sorting domain-containing protein" evidence="2">
    <location>
        <begin position="23"/>
        <end position="302"/>
    </location>
</feature>
<dbReference type="EMBL" id="CP036278">
    <property type="protein sequence ID" value="QDU58651.1"/>
    <property type="molecule type" value="Genomic_DNA"/>
</dbReference>
<protein>
    <recommendedName>
        <fullName evidence="5">PEP-CTERM protein-sorting domain-containing protein</fullName>
    </recommendedName>
</protein>